<sequence length="383" mass="42205">MEGRKNMTQKIVVAGHICLDIAPAFLNDKGCEITNLFCPGGLSEVGSADIHIGGSVANTGLALKMLGAFVCLMSKIGHDHFGSIVKEQLNKFAEVDHIMEDPDGSTSYSVVLAPKGIDRMFLHHPGTNHTFSGSDLDYDEIKGAGLFHFGYPPLMKKIYQRDGEELLSIFQRVKSLGVATSLDMAAVDQRSEAAKADWEKIIKRVIPYVDFFLPSIEELAFMIDRQQYDSWKKRADGGDITSVLRLSEIEKLADRLLDWGANIVLIKCGAAGLYLAVGGEKRLKKTGIIKDVRQWADKRHFEYSYKPHGILSGTGAGDTSIAAFLQAVMSGYSWEDCLKLAAATGASCVESYDAVSNLKSLEEQMQRIEKGWEKQYLLLPKSD</sequence>
<evidence type="ECO:0000256" key="1">
    <source>
        <dbReference type="ARBA" id="ARBA00010688"/>
    </source>
</evidence>
<dbReference type="PANTHER" id="PTHR43085:SF57">
    <property type="entry name" value="CARBOHYDRATE KINASE PFKB DOMAIN-CONTAINING PROTEIN"/>
    <property type="match status" value="1"/>
</dbReference>
<evidence type="ECO:0000259" key="4">
    <source>
        <dbReference type="Pfam" id="PF00294"/>
    </source>
</evidence>
<name>A0ABT2TMP3_9FIRM</name>
<protein>
    <submittedName>
        <fullName evidence="5">Carbohydrate kinase family protein</fullName>
    </submittedName>
</protein>
<proteinExistence type="inferred from homology"/>
<keyword evidence="2" id="KW-0808">Transferase</keyword>
<keyword evidence="3 5" id="KW-0418">Kinase</keyword>
<dbReference type="InterPro" id="IPR029056">
    <property type="entry name" value="Ribokinase-like"/>
</dbReference>
<dbReference type="PANTHER" id="PTHR43085">
    <property type="entry name" value="HEXOKINASE FAMILY MEMBER"/>
    <property type="match status" value="1"/>
</dbReference>
<evidence type="ECO:0000256" key="2">
    <source>
        <dbReference type="ARBA" id="ARBA00022679"/>
    </source>
</evidence>
<dbReference type="InterPro" id="IPR050306">
    <property type="entry name" value="PfkB_Carbo_kinase"/>
</dbReference>
<evidence type="ECO:0000313" key="5">
    <source>
        <dbReference type="EMBL" id="MCU6763431.1"/>
    </source>
</evidence>
<dbReference type="Gene3D" id="3.40.1190.20">
    <property type="match status" value="1"/>
</dbReference>
<dbReference type="InterPro" id="IPR011611">
    <property type="entry name" value="PfkB_dom"/>
</dbReference>
<comment type="similarity">
    <text evidence="1">Belongs to the carbohydrate kinase PfkB family.</text>
</comment>
<evidence type="ECO:0000313" key="6">
    <source>
        <dbReference type="Proteomes" id="UP001652442"/>
    </source>
</evidence>
<dbReference type="EMBL" id="JAOQJQ010000007">
    <property type="protein sequence ID" value="MCU6763431.1"/>
    <property type="molecule type" value="Genomic_DNA"/>
</dbReference>
<accession>A0ABT2TMP3</accession>
<dbReference type="RefSeq" id="WP_262591370.1">
    <property type="nucleotide sequence ID" value="NZ_JAOQJQ010000007.1"/>
</dbReference>
<dbReference type="Pfam" id="PF00294">
    <property type="entry name" value="PfkB"/>
    <property type="match status" value="1"/>
</dbReference>
<dbReference type="SUPFAM" id="SSF53613">
    <property type="entry name" value="Ribokinase-like"/>
    <property type="match status" value="1"/>
</dbReference>
<comment type="caution">
    <text evidence="5">The sequence shown here is derived from an EMBL/GenBank/DDBJ whole genome shotgun (WGS) entry which is preliminary data.</text>
</comment>
<dbReference type="GO" id="GO:0016301">
    <property type="term" value="F:kinase activity"/>
    <property type="evidence" value="ECO:0007669"/>
    <property type="project" value="UniProtKB-KW"/>
</dbReference>
<organism evidence="5 6">
    <name type="scientific">Brotonthovivens ammoniilytica</name>
    <dbReference type="NCBI Taxonomy" id="2981725"/>
    <lineage>
        <taxon>Bacteria</taxon>
        <taxon>Bacillati</taxon>
        <taxon>Bacillota</taxon>
        <taxon>Clostridia</taxon>
        <taxon>Lachnospirales</taxon>
        <taxon>Lachnospiraceae</taxon>
        <taxon>Brotonthovivens</taxon>
    </lineage>
</organism>
<keyword evidence="6" id="KW-1185">Reference proteome</keyword>
<reference evidence="5 6" key="1">
    <citation type="journal article" date="2021" name="ISME Commun">
        <title>Automated analysis of genomic sequences facilitates high-throughput and comprehensive description of bacteria.</title>
        <authorList>
            <person name="Hitch T.C.A."/>
        </authorList>
    </citation>
    <scope>NUCLEOTIDE SEQUENCE [LARGE SCALE GENOMIC DNA]</scope>
    <source>
        <strain evidence="5 6">Sanger_109</strain>
    </source>
</reference>
<dbReference type="Proteomes" id="UP001652442">
    <property type="component" value="Unassembled WGS sequence"/>
</dbReference>
<evidence type="ECO:0000256" key="3">
    <source>
        <dbReference type="ARBA" id="ARBA00022777"/>
    </source>
</evidence>
<feature type="domain" description="Carbohydrate kinase PfkB" evidence="4">
    <location>
        <begin position="31"/>
        <end position="357"/>
    </location>
</feature>
<gene>
    <name evidence="5" type="ORF">OCV88_14040</name>
</gene>